<comment type="caution">
    <text evidence="2">The sequence shown here is derived from an EMBL/GenBank/DDBJ whole genome shotgun (WGS) entry which is preliminary data.</text>
</comment>
<name>A0A9D0YZN3_9FIRM</name>
<feature type="domain" description="Sporulation stage II protein D amidase enhancer LytB N-terminal" evidence="1">
    <location>
        <begin position="117"/>
        <end position="211"/>
    </location>
</feature>
<dbReference type="AlphaFoldDB" id="A0A9D0YZN3"/>
<dbReference type="EMBL" id="DVFU01000074">
    <property type="protein sequence ID" value="HIQ64868.1"/>
    <property type="molecule type" value="Genomic_DNA"/>
</dbReference>
<dbReference type="Proteomes" id="UP000886725">
    <property type="component" value="Unassembled WGS sequence"/>
</dbReference>
<gene>
    <name evidence="2" type="ORF">IAC85_03925</name>
</gene>
<evidence type="ECO:0000313" key="2">
    <source>
        <dbReference type="EMBL" id="HIQ64868.1"/>
    </source>
</evidence>
<protein>
    <submittedName>
        <fullName evidence="2">SpoIID/LytB domain-containing protein</fullName>
    </submittedName>
</protein>
<organism evidence="2 3">
    <name type="scientific">Candidatus Faecenecus gallistercoris</name>
    <dbReference type="NCBI Taxonomy" id="2840793"/>
    <lineage>
        <taxon>Bacteria</taxon>
        <taxon>Bacillati</taxon>
        <taxon>Bacillota</taxon>
        <taxon>Bacillota incertae sedis</taxon>
        <taxon>Candidatus Faecenecus</taxon>
    </lineage>
</organism>
<accession>A0A9D0YZN3</accession>
<evidence type="ECO:0000259" key="1">
    <source>
        <dbReference type="Pfam" id="PF08486"/>
    </source>
</evidence>
<dbReference type="NCBIfam" id="TIGR02669">
    <property type="entry name" value="SpoIID_LytB"/>
    <property type="match status" value="1"/>
</dbReference>
<dbReference type="InterPro" id="IPR013486">
    <property type="entry name" value="SpoIID/LytB"/>
</dbReference>
<evidence type="ECO:0000313" key="3">
    <source>
        <dbReference type="Proteomes" id="UP000886725"/>
    </source>
</evidence>
<proteinExistence type="predicted"/>
<dbReference type="Pfam" id="PF08486">
    <property type="entry name" value="SpoIID"/>
    <property type="match status" value="1"/>
</dbReference>
<reference evidence="2" key="2">
    <citation type="journal article" date="2021" name="PeerJ">
        <title>Extensive microbial diversity within the chicken gut microbiome revealed by metagenomics and culture.</title>
        <authorList>
            <person name="Gilroy R."/>
            <person name="Ravi A."/>
            <person name="Getino M."/>
            <person name="Pursley I."/>
            <person name="Horton D.L."/>
            <person name="Alikhan N.F."/>
            <person name="Baker D."/>
            <person name="Gharbi K."/>
            <person name="Hall N."/>
            <person name="Watson M."/>
            <person name="Adriaenssens E.M."/>
            <person name="Foster-Nyarko E."/>
            <person name="Jarju S."/>
            <person name="Secka A."/>
            <person name="Antonio M."/>
            <person name="Oren A."/>
            <person name="Chaudhuri R.R."/>
            <person name="La Ragione R."/>
            <person name="Hildebrand F."/>
            <person name="Pallen M.J."/>
        </authorList>
    </citation>
    <scope>NUCLEOTIDE SEQUENCE</scope>
    <source>
        <strain evidence="2">CHK165-10780</strain>
    </source>
</reference>
<sequence length="367" mass="42840">MFHNYKIINGVLYLYVSNMNEISSFNNTENEKRSLYIKVNNYIRNKGIEYDGNHVYLVVNGLVVGSMLLKTKKDTVDHFIPIYEYVNVIKNLKGEEIELLDINETPSSKFIDLEHSNGIINQIYIEQYVFGTIATEMPIYYEKETLKAQAILTRTKAYQKLLAKEPIKNNVLNKHYNTIEDLKQVWKESFEYNFRKLQDVIYETRGQFLEYDGNPIFVHYHALNNGHTEDSTAYLEKEIPYLKKVSCEADAKVKMFDNLTIDYKTISRILKQDITNKTKFKKMTINQRHYIQVGRTLYDVKTFANILKLHSPIFKIDTTSEGVVIKGKGLGTPLGMSQHSANEMAKQKKTYQEILNYFYPGTNIRHI</sequence>
<dbReference type="InterPro" id="IPR013693">
    <property type="entry name" value="SpoIID/LytB_N"/>
</dbReference>
<dbReference type="GO" id="GO:0030435">
    <property type="term" value="P:sporulation resulting in formation of a cellular spore"/>
    <property type="evidence" value="ECO:0007669"/>
    <property type="project" value="InterPro"/>
</dbReference>
<reference evidence="2" key="1">
    <citation type="submission" date="2020-10" db="EMBL/GenBank/DDBJ databases">
        <authorList>
            <person name="Gilroy R."/>
        </authorList>
    </citation>
    <scope>NUCLEOTIDE SEQUENCE</scope>
    <source>
        <strain evidence="2">CHK165-10780</strain>
    </source>
</reference>